<dbReference type="VEuPathDB" id="FungiDB:ASPZODRAFT_77839"/>
<dbReference type="PANTHER" id="PTHR23070">
    <property type="entry name" value="BCS1 AAA-TYPE ATPASE"/>
    <property type="match status" value="1"/>
</dbReference>
<dbReference type="GO" id="GO:0016887">
    <property type="term" value="F:ATP hydrolysis activity"/>
    <property type="evidence" value="ECO:0007669"/>
    <property type="project" value="InterPro"/>
</dbReference>
<evidence type="ECO:0000256" key="3">
    <source>
        <dbReference type="ARBA" id="ARBA00022840"/>
    </source>
</evidence>
<keyword evidence="3" id="KW-0067">ATP-binding</keyword>
<reference evidence="6" key="1">
    <citation type="journal article" date="2017" name="Genome Biol.">
        <title>Comparative genomics reveals high biological diversity and specific adaptations in the industrially and medically important fungal genus Aspergillus.</title>
        <authorList>
            <person name="de Vries R.P."/>
            <person name="Riley R."/>
            <person name="Wiebenga A."/>
            <person name="Aguilar-Osorio G."/>
            <person name="Amillis S."/>
            <person name="Uchima C.A."/>
            <person name="Anderluh G."/>
            <person name="Asadollahi M."/>
            <person name="Askin M."/>
            <person name="Barry K."/>
            <person name="Battaglia E."/>
            <person name="Bayram O."/>
            <person name="Benocci T."/>
            <person name="Braus-Stromeyer S.A."/>
            <person name="Caldana C."/>
            <person name="Canovas D."/>
            <person name="Cerqueira G.C."/>
            <person name="Chen F."/>
            <person name="Chen W."/>
            <person name="Choi C."/>
            <person name="Clum A."/>
            <person name="Dos Santos R.A."/>
            <person name="Damasio A.R."/>
            <person name="Diallinas G."/>
            <person name="Emri T."/>
            <person name="Fekete E."/>
            <person name="Flipphi M."/>
            <person name="Freyberg S."/>
            <person name="Gallo A."/>
            <person name="Gournas C."/>
            <person name="Habgood R."/>
            <person name="Hainaut M."/>
            <person name="Harispe M.L."/>
            <person name="Henrissat B."/>
            <person name="Hilden K.S."/>
            <person name="Hope R."/>
            <person name="Hossain A."/>
            <person name="Karabika E."/>
            <person name="Karaffa L."/>
            <person name="Karanyi Z."/>
            <person name="Krasevec N."/>
            <person name="Kuo A."/>
            <person name="Kusch H."/>
            <person name="LaButti K."/>
            <person name="Lagendijk E.L."/>
            <person name="Lapidus A."/>
            <person name="Levasseur A."/>
            <person name="Lindquist E."/>
            <person name="Lipzen A."/>
            <person name="Logrieco A.F."/>
            <person name="MacCabe A."/>
            <person name="Maekelae M.R."/>
            <person name="Malavazi I."/>
            <person name="Melin P."/>
            <person name="Meyer V."/>
            <person name="Mielnichuk N."/>
            <person name="Miskei M."/>
            <person name="Molnar A.P."/>
            <person name="Mule G."/>
            <person name="Ngan C.Y."/>
            <person name="Orejas M."/>
            <person name="Orosz E."/>
            <person name="Ouedraogo J.P."/>
            <person name="Overkamp K.M."/>
            <person name="Park H.-S."/>
            <person name="Perrone G."/>
            <person name="Piumi F."/>
            <person name="Punt P.J."/>
            <person name="Ram A.F."/>
            <person name="Ramon A."/>
            <person name="Rauscher S."/>
            <person name="Record E."/>
            <person name="Riano-Pachon D.M."/>
            <person name="Robert V."/>
            <person name="Roehrig J."/>
            <person name="Ruller R."/>
            <person name="Salamov A."/>
            <person name="Salih N.S."/>
            <person name="Samson R.A."/>
            <person name="Sandor E."/>
            <person name="Sanguinetti M."/>
            <person name="Schuetze T."/>
            <person name="Sepcic K."/>
            <person name="Shelest E."/>
            <person name="Sherlock G."/>
            <person name="Sophianopoulou V."/>
            <person name="Squina F.M."/>
            <person name="Sun H."/>
            <person name="Susca A."/>
            <person name="Todd R.B."/>
            <person name="Tsang A."/>
            <person name="Unkles S.E."/>
            <person name="van de Wiele N."/>
            <person name="van Rossen-Uffink D."/>
            <person name="Oliveira J.V."/>
            <person name="Vesth T.C."/>
            <person name="Visser J."/>
            <person name="Yu J.-H."/>
            <person name="Zhou M."/>
            <person name="Andersen M.R."/>
            <person name="Archer D.B."/>
            <person name="Baker S.E."/>
            <person name="Benoit I."/>
            <person name="Brakhage A.A."/>
            <person name="Braus G.H."/>
            <person name="Fischer R."/>
            <person name="Frisvad J.C."/>
            <person name="Goldman G.H."/>
            <person name="Houbraken J."/>
            <person name="Oakley B."/>
            <person name="Pocsi I."/>
            <person name="Scazzocchio C."/>
            <person name="Seiboth B."/>
            <person name="vanKuyk P.A."/>
            <person name="Wortman J."/>
            <person name="Dyer P.S."/>
            <person name="Grigoriev I.V."/>
        </authorList>
    </citation>
    <scope>NUCLEOTIDE SEQUENCE [LARGE SCALE GENOMIC DNA]</scope>
    <source>
        <strain evidence="6">CBS 506.65</strain>
    </source>
</reference>
<dbReference type="RefSeq" id="XP_022576554.1">
    <property type="nucleotide sequence ID" value="XM_022730201.1"/>
</dbReference>
<sequence length="248" mass="27382">WRQMCDELPRSLDSLAQDKAIKKDIIEDVQNFLSKDKLGIAYWRGYLYFGEPGTGKTSCCKAVATHFGLLMYVINLPAVDDYGLQELFRTLPAYPARSMVILEDIDAAGIERRDHTANEEDDGSQKGITLTTVLATLDGIGSHASHILIVTTNAKAKLDAALTRPGRIDRQFEFGNPDPATIAAYFSFFFDKCTSKNSSDMTLDQLAVEFSGAVSYLALSPAKLQEYFMRCKDPAIAIKNVATLAYTV</sequence>
<dbReference type="InterPro" id="IPR003593">
    <property type="entry name" value="AAA+_ATPase"/>
</dbReference>
<accession>A0A1L9S4H0</accession>
<evidence type="ECO:0000256" key="2">
    <source>
        <dbReference type="ARBA" id="ARBA00022741"/>
    </source>
</evidence>
<evidence type="ECO:0000259" key="4">
    <source>
        <dbReference type="SMART" id="SM00382"/>
    </source>
</evidence>
<dbReference type="AlphaFoldDB" id="A0A1L9S4H0"/>
<dbReference type="Proteomes" id="UP000184188">
    <property type="component" value="Unassembled WGS sequence"/>
</dbReference>
<dbReference type="GeneID" id="34616665"/>
<comment type="similarity">
    <text evidence="1">Belongs to the AAA ATPase family. BCS1 subfamily.</text>
</comment>
<dbReference type="EMBL" id="KV878372">
    <property type="protein sequence ID" value="OJJ42044.1"/>
    <property type="molecule type" value="Genomic_DNA"/>
</dbReference>
<dbReference type="InterPro" id="IPR003959">
    <property type="entry name" value="ATPase_AAA_core"/>
</dbReference>
<dbReference type="OrthoDB" id="10251412at2759"/>
<evidence type="ECO:0000256" key="1">
    <source>
        <dbReference type="ARBA" id="ARBA00007448"/>
    </source>
</evidence>
<dbReference type="GO" id="GO:0005524">
    <property type="term" value="F:ATP binding"/>
    <property type="evidence" value="ECO:0007669"/>
    <property type="project" value="UniProtKB-KW"/>
</dbReference>
<organism evidence="5 6">
    <name type="scientific">Penicilliopsis zonata CBS 506.65</name>
    <dbReference type="NCBI Taxonomy" id="1073090"/>
    <lineage>
        <taxon>Eukaryota</taxon>
        <taxon>Fungi</taxon>
        <taxon>Dikarya</taxon>
        <taxon>Ascomycota</taxon>
        <taxon>Pezizomycotina</taxon>
        <taxon>Eurotiomycetes</taxon>
        <taxon>Eurotiomycetidae</taxon>
        <taxon>Eurotiales</taxon>
        <taxon>Aspergillaceae</taxon>
        <taxon>Penicilliopsis</taxon>
    </lineage>
</organism>
<protein>
    <recommendedName>
        <fullName evidence="4">AAA+ ATPase domain-containing protein</fullName>
    </recommendedName>
</protein>
<evidence type="ECO:0000313" key="6">
    <source>
        <dbReference type="Proteomes" id="UP000184188"/>
    </source>
</evidence>
<dbReference type="Pfam" id="PF25426">
    <property type="entry name" value="AAA_lid_BCS1"/>
    <property type="match status" value="1"/>
</dbReference>
<dbReference type="Gene3D" id="3.40.50.300">
    <property type="entry name" value="P-loop containing nucleotide triphosphate hydrolases"/>
    <property type="match status" value="1"/>
</dbReference>
<dbReference type="InterPro" id="IPR027417">
    <property type="entry name" value="P-loop_NTPase"/>
</dbReference>
<gene>
    <name evidence="5" type="ORF">ASPZODRAFT_77839</name>
</gene>
<dbReference type="InterPro" id="IPR050747">
    <property type="entry name" value="Mitochondrial_chaperone_BCS1"/>
</dbReference>
<keyword evidence="6" id="KW-1185">Reference proteome</keyword>
<dbReference type="Pfam" id="PF00004">
    <property type="entry name" value="AAA"/>
    <property type="match status" value="1"/>
</dbReference>
<name>A0A1L9S4H0_9EURO</name>
<feature type="non-terminal residue" evidence="5">
    <location>
        <position position="1"/>
    </location>
</feature>
<dbReference type="InterPro" id="IPR057495">
    <property type="entry name" value="AAA_lid_BCS1"/>
</dbReference>
<dbReference type="SUPFAM" id="SSF52540">
    <property type="entry name" value="P-loop containing nucleoside triphosphate hydrolases"/>
    <property type="match status" value="1"/>
</dbReference>
<proteinExistence type="inferred from homology"/>
<dbReference type="SMART" id="SM00382">
    <property type="entry name" value="AAA"/>
    <property type="match status" value="1"/>
</dbReference>
<evidence type="ECO:0000313" key="5">
    <source>
        <dbReference type="EMBL" id="OJJ42044.1"/>
    </source>
</evidence>
<feature type="domain" description="AAA+ ATPase" evidence="4">
    <location>
        <begin position="42"/>
        <end position="178"/>
    </location>
</feature>
<dbReference type="STRING" id="1073090.A0A1L9S4H0"/>
<keyword evidence="2" id="KW-0547">Nucleotide-binding</keyword>